<protein>
    <submittedName>
        <fullName evidence="2">Uncharacterized protein</fullName>
    </submittedName>
</protein>
<evidence type="ECO:0000256" key="1">
    <source>
        <dbReference type="SAM" id="MobiDB-lite"/>
    </source>
</evidence>
<name>A0A371DM01_9APHY</name>
<accession>A0A371DM01</accession>
<feature type="region of interest" description="Disordered" evidence="1">
    <location>
        <begin position="20"/>
        <end position="119"/>
    </location>
</feature>
<gene>
    <name evidence="2" type="ORF">OH76DRAFT_1479971</name>
</gene>
<feature type="compositionally biased region" description="Low complexity" evidence="1">
    <location>
        <begin position="83"/>
        <end position="97"/>
    </location>
</feature>
<feature type="compositionally biased region" description="Low complexity" evidence="1">
    <location>
        <begin position="189"/>
        <end position="210"/>
    </location>
</feature>
<dbReference type="EMBL" id="KZ857387">
    <property type="protein sequence ID" value="RDX53554.1"/>
    <property type="molecule type" value="Genomic_DNA"/>
</dbReference>
<evidence type="ECO:0000313" key="3">
    <source>
        <dbReference type="Proteomes" id="UP000256964"/>
    </source>
</evidence>
<evidence type="ECO:0000313" key="2">
    <source>
        <dbReference type="EMBL" id="RDX53554.1"/>
    </source>
</evidence>
<proteinExistence type="predicted"/>
<dbReference type="Proteomes" id="UP000256964">
    <property type="component" value="Unassembled WGS sequence"/>
</dbReference>
<sequence length="235" mass="25867">MDSQETQRWVCSSQTQLLELPRELQPPQPIQTPIRRKPEVVPTSRSCERELRWPPATSVLGGSSDSEASSPTLRRARTQGEQSVPSIPHASSHASPARTKHRGEREVIPTSQSETEGEITPESIAVIAARCAALGFNRQHPTAGAISQHTATSDPEICDDPYDAHDEYSDEDSEHQLWSPCPSPPRIASQSFSSSMYSSSPASSSESVPSVVREFHAMFEREDETIYDGMIPQQS</sequence>
<keyword evidence="3" id="KW-1185">Reference proteome</keyword>
<dbReference type="AlphaFoldDB" id="A0A371DM01"/>
<organism evidence="2 3">
    <name type="scientific">Lentinus brumalis</name>
    <dbReference type="NCBI Taxonomy" id="2498619"/>
    <lineage>
        <taxon>Eukaryota</taxon>
        <taxon>Fungi</taxon>
        <taxon>Dikarya</taxon>
        <taxon>Basidiomycota</taxon>
        <taxon>Agaricomycotina</taxon>
        <taxon>Agaricomycetes</taxon>
        <taxon>Polyporales</taxon>
        <taxon>Polyporaceae</taxon>
        <taxon>Lentinus</taxon>
    </lineage>
</organism>
<reference evidence="2 3" key="1">
    <citation type="journal article" date="2018" name="Biotechnol. Biofuels">
        <title>Integrative visual omics of the white-rot fungus Polyporus brumalis exposes the biotechnological potential of its oxidative enzymes for delignifying raw plant biomass.</title>
        <authorList>
            <person name="Miyauchi S."/>
            <person name="Rancon A."/>
            <person name="Drula E."/>
            <person name="Hage H."/>
            <person name="Chaduli D."/>
            <person name="Favel A."/>
            <person name="Grisel S."/>
            <person name="Henrissat B."/>
            <person name="Herpoel-Gimbert I."/>
            <person name="Ruiz-Duenas F.J."/>
            <person name="Chevret D."/>
            <person name="Hainaut M."/>
            <person name="Lin J."/>
            <person name="Wang M."/>
            <person name="Pangilinan J."/>
            <person name="Lipzen A."/>
            <person name="Lesage-Meessen L."/>
            <person name="Navarro D."/>
            <person name="Riley R."/>
            <person name="Grigoriev I.V."/>
            <person name="Zhou S."/>
            <person name="Raouche S."/>
            <person name="Rosso M.N."/>
        </authorList>
    </citation>
    <scope>NUCLEOTIDE SEQUENCE [LARGE SCALE GENOMIC DNA]</scope>
    <source>
        <strain evidence="2 3">BRFM 1820</strain>
    </source>
</reference>
<feature type="region of interest" description="Disordered" evidence="1">
    <location>
        <begin position="142"/>
        <end position="210"/>
    </location>
</feature>
<feature type="compositionally biased region" description="Polar residues" evidence="1">
    <location>
        <begin position="60"/>
        <end position="72"/>
    </location>
</feature>